<feature type="transmembrane region" description="Helical" evidence="1">
    <location>
        <begin position="101"/>
        <end position="120"/>
    </location>
</feature>
<name>A0ABV4CYM2_9BACT</name>
<accession>A0ABV4CYM2</accession>
<dbReference type="InterPro" id="IPR052712">
    <property type="entry name" value="Acid_resist_chaperone_HdeD"/>
</dbReference>
<dbReference type="RefSeq" id="WP_121698192.1">
    <property type="nucleotide sequence ID" value="NZ_JBCLPP010000052.1"/>
</dbReference>
<keyword evidence="1" id="KW-0472">Membrane</keyword>
<dbReference type="InterPro" id="IPR005325">
    <property type="entry name" value="DUF308_memb"/>
</dbReference>
<feature type="transmembrane region" description="Helical" evidence="1">
    <location>
        <begin position="15"/>
        <end position="34"/>
    </location>
</feature>
<protein>
    <submittedName>
        <fullName evidence="2">DUF308 domain-containing protein</fullName>
    </submittedName>
</protein>
<proteinExistence type="predicted"/>
<keyword evidence="1" id="KW-1133">Transmembrane helix</keyword>
<gene>
    <name evidence="2" type="ORF">AAK873_12910</name>
</gene>
<evidence type="ECO:0000256" key="1">
    <source>
        <dbReference type="SAM" id="Phobius"/>
    </source>
</evidence>
<feature type="transmembrane region" description="Helical" evidence="1">
    <location>
        <begin position="46"/>
        <end position="65"/>
    </location>
</feature>
<feature type="transmembrane region" description="Helical" evidence="1">
    <location>
        <begin position="71"/>
        <end position="89"/>
    </location>
</feature>
<reference evidence="2 3" key="1">
    <citation type="submission" date="2024-03" db="EMBL/GenBank/DDBJ databases">
        <title>Mouse gut bacterial collection (mGBC) of GemPharmatech.</title>
        <authorList>
            <person name="He Y."/>
            <person name="Dong L."/>
            <person name="Wu D."/>
            <person name="Gao X."/>
            <person name="Lin Z."/>
        </authorList>
    </citation>
    <scope>NUCLEOTIDE SEQUENCE [LARGE SCALE GENOMIC DNA]</scope>
    <source>
        <strain evidence="2 3">54-13</strain>
    </source>
</reference>
<organism evidence="2 3">
    <name type="scientific">Heminiphilus faecis</name>
    <dbReference type="NCBI Taxonomy" id="2601703"/>
    <lineage>
        <taxon>Bacteria</taxon>
        <taxon>Pseudomonadati</taxon>
        <taxon>Bacteroidota</taxon>
        <taxon>Bacteroidia</taxon>
        <taxon>Bacteroidales</taxon>
        <taxon>Muribaculaceae</taxon>
        <taxon>Heminiphilus</taxon>
    </lineage>
</organism>
<keyword evidence="3" id="KW-1185">Reference proteome</keyword>
<sequence length="189" mass="21537">MSLTKFNFLGYSKSWWLVLLAGILMVICGFAYWFWPSAGFAIASQIFGWVLILVGIVQLIVAAGPRYPKGWGWWIAGGMIDMFIGFLMVRSIMLSEMVFPYFLALIFLYWGITMIISSVNGHKGKYWWLYLVNGILLMLIGFFFIEAGWVQNMMMVSFLTSLAFIYWGFSICMVAYDIKPAADNGGLEK</sequence>
<feature type="transmembrane region" description="Helical" evidence="1">
    <location>
        <begin position="126"/>
        <end position="145"/>
    </location>
</feature>
<dbReference type="Proteomes" id="UP001565200">
    <property type="component" value="Unassembled WGS sequence"/>
</dbReference>
<comment type="caution">
    <text evidence="2">The sequence shown here is derived from an EMBL/GenBank/DDBJ whole genome shotgun (WGS) entry which is preliminary data.</text>
</comment>
<feature type="transmembrane region" description="Helical" evidence="1">
    <location>
        <begin position="157"/>
        <end position="176"/>
    </location>
</feature>
<dbReference type="EMBL" id="JBCLPP010000052">
    <property type="protein sequence ID" value="MEY8246509.1"/>
    <property type="molecule type" value="Genomic_DNA"/>
</dbReference>
<evidence type="ECO:0000313" key="3">
    <source>
        <dbReference type="Proteomes" id="UP001565200"/>
    </source>
</evidence>
<dbReference type="PANTHER" id="PTHR34989:SF1">
    <property type="entry name" value="PROTEIN HDED"/>
    <property type="match status" value="1"/>
</dbReference>
<dbReference type="Pfam" id="PF03729">
    <property type="entry name" value="DUF308"/>
    <property type="match status" value="1"/>
</dbReference>
<evidence type="ECO:0000313" key="2">
    <source>
        <dbReference type="EMBL" id="MEY8246509.1"/>
    </source>
</evidence>
<dbReference type="PANTHER" id="PTHR34989">
    <property type="entry name" value="PROTEIN HDED"/>
    <property type="match status" value="1"/>
</dbReference>
<keyword evidence="1" id="KW-0812">Transmembrane</keyword>